<keyword evidence="3" id="KW-1185">Reference proteome</keyword>
<feature type="compositionally biased region" description="Acidic residues" evidence="1">
    <location>
        <begin position="49"/>
        <end position="66"/>
    </location>
</feature>
<feature type="compositionally biased region" description="Polar residues" evidence="1">
    <location>
        <begin position="1"/>
        <end position="20"/>
    </location>
</feature>
<feature type="region of interest" description="Disordered" evidence="1">
    <location>
        <begin position="1"/>
        <end position="100"/>
    </location>
</feature>
<gene>
    <name evidence="2" type="ORF">PILCRDRAFT_9618</name>
</gene>
<name>A0A0C3B2J7_PILCF</name>
<evidence type="ECO:0000313" key="2">
    <source>
        <dbReference type="EMBL" id="KIM80438.1"/>
    </source>
</evidence>
<evidence type="ECO:0000256" key="1">
    <source>
        <dbReference type="SAM" id="MobiDB-lite"/>
    </source>
</evidence>
<dbReference type="InParanoid" id="A0A0C3B2J7"/>
<feature type="compositionally biased region" description="Acidic residues" evidence="1">
    <location>
        <begin position="74"/>
        <end position="99"/>
    </location>
</feature>
<reference evidence="2 3" key="1">
    <citation type="submission" date="2014-04" db="EMBL/GenBank/DDBJ databases">
        <authorList>
            <consortium name="DOE Joint Genome Institute"/>
            <person name="Kuo A."/>
            <person name="Tarkka M."/>
            <person name="Buscot F."/>
            <person name="Kohler A."/>
            <person name="Nagy L.G."/>
            <person name="Floudas D."/>
            <person name="Copeland A."/>
            <person name="Barry K.W."/>
            <person name="Cichocki N."/>
            <person name="Veneault-Fourrey C."/>
            <person name="LaButti K."/>
            <person name="Lindquist E.A."/>
            <person name="Lipzen A."/>
            <person name="Lundell T."/>
            <person name="Morin E."/>
            <person name="Murat C."/>
            <person name="Sun H."/>
            <person name="Tunlid A."/>
            <person name="Henrissat B."/>
            <person name="Grigoriev I.V."/>
            <person name="Hibbett D.S."/>
            <person name="Martin F."/>
            <person name="Nordberg H.P."/>
            <person name="Cantor M.N."/>
            <person name="Hua S.X."/>
        </authorList>
    </citation>
    <scope>NUCLEOTIDE SEQUENCE [LARGE SCALE GENOMIC DNA]</scope>
    <source>
        <strain evidence="2 3">F 1598</strain>
    </source>
</reference>
<dbReference type="AlphaFoldDB" id="A0A0C3B2J7"/>
<dbReference type="EMBL" id="KN833004">
    <property type="protein sequence ID" value="KIM80438.1"/>
    <property type="molecule type" value="Genomic_DNA"/>
</dbReference>
<dbReference type="Proteomes" id="UP000054166">
    <property type="component" value="Unassembled WGS sequence"/>
</dbReference>
<protein>
    <submittedName>
        <fullName evidence="2">Uncharacterized protein</fullName>
    </submittedName>
</protein>
<accession>A0A0C3B2J7</accession>
<sequence length="175" mass="19273">MATQATTLSHTTRNSRNAETTPGIAFRTHIPSQPTPKTKKRNSDKTADDDTPDGMDSIPGDDDFGDDGTRNDTPDDPEDPEDPDDEPPDNNPDDDDDDMQNNLAHAIAALARNVQRQGDGPHSKVQGHESVTFYAWNGSTILDAWAQIACWQFLASQRIIRLGQPPFQRYGPTCI</sequence>
<organism evidence="2 3">
    <name type="scientific">Piloderma croceum (strain F 1598)</name>
    <dbReference type="NCBI Taxonomy" id="765440"/>
    <lineage>
        <taxon>Eukaryota</taxon>
        <taxon>Fungi</taxon>
        <taxon>Dikarya</taxon>
        <taxon>Basidiomycota</taxon>
        <taxon>Agaricomycotina</taxon>
        <taxon>Agaricomycetes</taxon>
        <taxon>Agaricomycetidae</taxon>
        <taxon>Atheliales</taxon>
        <taxon>Atheliaceae</taxon>
        <taxon>Piloderma</taxon>
    </lineage>
</organism>
<evidence type="ECO:0000313" key="3">
    <source>
        <dbReference type="Proteomes" id="UP000054166"/>
    </source>
</evidence>
<dbReference type="HOGENOM" id="CLU_1533152_0_0_1"/>
<proteinExistence type="predicted"/>
<reference evidence="3" key="2">
    <citation type="submission" date="2015-01" db="EMBL/GenBank/DDBJ databases">
        <title>Evolutionary Origins and Diversification of the Mycorrhizal Mutualists.</title>
        <authorList>
            <consortium name="DOE Joint Genome Institute"/>
            <consortium name="Mycorrhizal Genomics Consortium"/>
            <person name="Kohler A."/>
            <person name="Kuo A."/>
            <person name="Nagy L.G."/>
            <person name="Floudas D."/>
            <person name="Copeland A."/>
            <person name="Barry K.W."/>
            <person name="Cichocki N."/>
            <person name="Veneault-Fourrey C."/>
            <person name="LaButti K."/>
            <person name="Lindquist E.A."/>
            <person name="Lipzen A."/>
            <person name="Lundell T."/>
            <person name="Morin E."/>
            <person name="Murat C."/>
            <person name="Riley R."/>
            <person name="Ohm R."/>
            <person name="Sun H."/>
            <person name="Tunlid A."/>
            <person name="Henrissat B."/>
            <person name="Grigoriev I.V."/>
            <person name="Hibbett D.S."/>
            <person name="Martin F."/>
        </authorList>
    </citation>
    <scope>NUCLEOTIDE SEQUENCE [LARGE SCALE GENOMIC DNA]</scope>
    <source>
        <strain evidence="3">F 1598</strain>
    </source>
</reference>